<dbReference type="Proteomes" id="UP001303889">
    <property type="component" value="Unassembled WGS sequence"/>
</dbReference>
<dbReference type="EMBL" id="MU855468">
    <property type="protein sequence ID" value="KAK3903119.1"/>
    <property type="molecule type" value="Genomic_DNA"/>
</dbReference>
<keyword evidence="3" id="KW-0017">Alkaloid metabolism</keyword>
<evidence type="ECO:0000256" key="4">
    <source>
        <dbReference type="ARBA" id="ARBA00023002"/>
    </source>
</evidence>
<protein>
    <recommendedName>
        <fullName evidence="5">NmrA-like domain-containing protein</fullName>
    </recommendedName>
</protein>
<dbReference type="InterPro" id="IPR051604">
    <property type="entry name" value="Ergot_Alk_Oxidoreductase"/>
</dbReference>
<dbReference type="InterPro" id="IPR008030">
    <property type="entry name" value="NmrA-like"/>
</dbReference>
<dbReference type="PANTHER" id="PTHR43162:SF1">
    <property type="entry name" value="PRESTALK A DIFFERENTIATION PROTEIN A"/>
    <property type="match status" value="1"/>
</dbReference>
<reference evidence="6" key="1">
    <citation type="journal article" date="2023" name="Mol. Phylogenet. Evol.">
        <title>Genome-scale phylogeny and comparative genomics of the fungal order Sordariales.</title>
        <authorList>
            <person name="Hensen N."/>
            <person name="Bonometti L."/>
            <person name="Westerberg I."/>
            <person name="Brannstrom I.O."/>
            <person name="Guillou S."/>
            <person name="Cros-Aarteil S."/>
            <person name="Calhoun S."/>
            <person name="Haridas S."/>
            <person name="Kuo A."/>
            <person name="Mondo S."/>
            <person name="Pangilinan J."/>
            <person name="Riley R."/>
            <person name="LaButti K."/>
            <person name="Andreopoulos B."/>
            <person name="Lipzen A."/>
            <person name="Chen C."/>
            <person name="Yan M."/>
            <person name="Daum C."/>
            <person name="Ng V."/>
            <person name="Clum A."/>
            <person name="Steindorff A."/>
            <person name="Ohm R.A."/>
            <person name="Martin F."/>
            <person name="Silar P."/>
            <person name="Natvig D.O."/>
            <person name="Lalanne C."/>
            <person name="Gautier V."/>
            <person name="Ament-Velasquez S.L."/>
            <person name="Kruys A."/>
            <person name="Hutchinson M.I."/>
            <person name="Powell A.J."/>
            <person name="Barry K."/>
            <person name="Miller A.N."/>
            <person name="Grigoriev I.V."/>
            <person name="Debuchy R."/>
            <person name="Gladieux P."/>
            <person name="Hiltunen Thoren M."/>
            <person name="Johannesson H."/>
        </authorList>
    </citation>
    <scope>NUCLEOTIDE SEQUENCE</scope>
    <source>
        <strain evidence="6">CBS 103.79</strain>
    </source>
</reference>
<reference evidence="6" key="2">
    <citation type="submission" date="2023-05" db="EMBL/GenBank/DDBJ databases">
        <authorList>
            <consortium name="Lawrence Berkeley National Laboratory"/>
            <person name="Steindorff A."/>
            <person name="Hensen N."/>
            <person name="Bonometti L."/>
            <person name="Westerberg I."/>
            <person name="Brannstrom I.O."/>
            <person name="Guillou S."/>
            <person name="Cros-Aarteil S."/>
            <person name="Calhoun S."/>
            <person name="Haridas S."/>
            <person name="Kuo A."/>
            <person name="Mondo S."/>
            <person name="Pangilinan J."/>
            <person name="Riley R."/>
            <person name="Labutti K."/>
            <person name="Andreopoulos B."/>
            <person name="Lipzen A."/>
            <person name="Chen C."/>
            <person name="Yanf M."/>
            <person name="Daum C."/>
            <person name="Ng V."/>
            <person name="Clum A."/>
            <person name="Ohm R."/>
            <person name="Martin F."/>
            <person name="Silar P."/>
            <person name="Natvig D."/>
            <person name="Lalanne C."/>
            <person name="Gautier V."/>
            <person name="Ament-Velasquez S.L."/>
            <person name="Kruys A."/>
            <person name="Hutchinson M.I."/>
            <person name="Powell A.J."/>
            <person name="Barry K."/>
            <person name="Miller A.N."/>
            <person name="Grigoriev I.V."/>
            <person name="Debuchy R."/>
            <person name="Gladieux P."/>
            <person name="Thoren M.H."/>
            <person name="Johannesson H."/>
        </authorList>
    </citation>
    <scope>NUCLEOTIDE SEQUENCE</scope>
    <source>
        <strain evidence="6">CBS 103.79</strain>
    </source>
</reference>
<sequence length="321" mass="35006">MFAPTAQPAILVLGGTGKVGSRIVRQLLSSPSHSDYTILVASRNGSSDSSNLQQQHNNGARVQHVPFDWHNPDTWRNPFSLSTTTSTTTPAGISAIYLIAPPSLDADVLMTKFIDFARERGGVRRFVLQSASSIEAGGPAMGKVHAYLEGLGREGEVEWAVLKPTWFQQNFVDQPVHLKAIKEESAIYSATGEGKIPWVSADDIAAVAVQALTNPSPPNTDYMVLGPELLSYGEIAEILTEVLGRRIVHVDLSAAELEKRHQSFGMPEDYAKMISAMDLSIRAGAENRTSDVVLRVTGERPRKFRDLAESVNEVWEPSGRV</sequence>
<dbReference type="SUPFAM" id="SSF51735">
    <property type="entry name" value="NAD(P)-binding Rossmann-fold domains"/>
    <property type="match status" value="1"/>
</dbReference>
<proteinExistence type="inferred from homology"/>
<dbReference type="AlphaFoldDB" id="A0AAN6MMS7"/>
<comment type="pathway">
    <text evidence="1">Alkaloid biosynthesis; ergot alkaloid biosynthesis.</text>
</comment>
<feature type="domain" description="NmrA-like" evidence="5">
    <location>
        <begin position="9"/>
        <end position="277"/>
    </location>
</feature>
<dbReference type="Gene3D" id="3.90.25.10">
    <property type="entry name" value="UDP-galactose 4-epimerase, domain 1"/>
    <property type="match status" value="1"/>
</dbReference>
<dbReference type="NCBIfam" id="TIGR03649">
    <property type="entry name" value="ergot_EASG"/>
    <property type="match status" value="1"/>
</dbReference>
<evidence type="ECO:0000256" key="1">
    <source>
        <dbReference type="ARBA" id="ARBA00005107"/>
    </source>
</evidence>
<name>A0AAN6MMS7_9PEZI</name>
<dbReference type="Pfam" id="PF05368">
    <property type="entry name" value="NmrA"/>
    <property type="match status" value="1"/>
</dbReference>
<keyword evidence="7" id="KW-1185">Reference proteome</keyword>
<evidence type="ECO:0000256" key="2">
    <source>
        <dbReference type="ARBA" id="ARBA00005372"/>
    </source>
</evidence>
<evidence type="ECO:0000259" key="5">
    <source>
        <dbReference type="Pfam" id="PF05368"/>
    </source>
</evidence>
<comment type="similarity">
    <text evidence="2">Belongs to the fgaFS/easG family.</text>
</comment>
<accession>A0AAN6MMS7</accession>
<dbReference type="InterPro" id="IPR036291">
    <property type="entry name" value="NAD(P)-bd_dom_sf"/>
</dbReference>
<organism evidence="6 7">
    <name type="scientific">Staphylotrichum tortipilum</name>
    <dbReference type="NCBI Taxonomy" id="2831512"/>
    <lineage>
        <taxon>Eukaryota</taxon>
        <taxon>Fungi</taxon>
        <taxon>Dikarya</taxon>
        <taxon>Ascomycota</taxon>
        <taxon>Pezizomycotina</taxon>
        <taxon>Sordariomycetes</taxon>
        <taxon>Sordariomycetidae</taxon>
        <taxon>Sordariales</taxon>
        <taxon>Chaetomiaceae</taxon>
        <taxon>Staphylotrichum</taxon>
    </lineage>
</organism>
<comment type="caution">
    <text evidence="6">The sequence shown here is derived from an EMBL/GenBank/DDBJ whole genome shotgun (WGS) entry which is preliminary data.</text>
</comment>
<keyword evidence="4" id="KW-0560">Oxidoreductase</keyword>
<evidence type="ECO:0000256" key="3">
    <source>
        <dbReference type="ARBA" id="ARBA00022589"/>
    </source>
</evidence>
<dbReference type="GO" id="GO:0016491">
    <property type="term" value="F:oxidoreductase activity"/>
    <property type="evidence" value="ECO:0007669"/>
    <property type="project" value="UniProtKB-KW"/>
</dbReference>
<dbReference type="CDD" id="cd05269">
    <property type="entry name" value="TMR_SDR_a"/>
    <property type="match status" value="1"/>
</dbReference>
<gene>
    <name evidence="6" type="ORF">C8A05DRAFT_14906</name>
</gene>
<evidence type="ECO:0000313" key="7">
    <source>
        <dbReference type="Proteomes" id="UP001303889"/>
    </source>
</evidence>
<dbReference type="PANTHER" id="PTHR43162">
    <property type="match status" value="1"/>
</dbReference>
<evidence type="ECO:0000313" key="6">
    <source>
        <dbReference type="EMBL" id="KAK3903119.1"/>
    </source>
</evidence>
<dbReference type="InterPro" id="IPR019901">
    <property type="entry name" value="Ergot_alkaloid_biosynthesis"/>
</dbReference>
<dbReference type="GO" id="GO:0009820">
    <property type="term" value="P:alkaloid metabolic process"/>
    <property type="evidence" value="ECO:0007669"/>
    <property type="project" value="UniProtKB-KW"/>
</dbReference>
<dbReference type="Gene3D" id="3.40.50.720">
    <property type="entry name" value="NAD(P)-binding Rossmann-like Domain"/>
    <property type="match status" value="1"/>
</dbReference>